<evidence type="ECO:0000313" key="2">
    <source>
        <dbReference type="EMBL" id="VAW85070.1"/>
    </source>
</evidence>
<keyword evidence="1" id="KW-1133">Transmembrane helix</keyword>
<organism evidence="2">
    <name type="scientific">hydrothermal vent metagenome</name>
    <dbReference type="NCBI Taxonomy" id="652676"/>
    <lineage>
        <taxon>unclassified sequences</taxon>
        <taxon>metagenomes</taxon>
        <taxon>ecological metagenomes</taxon>
    </lineage>
</organism>
<protein>
    <recommendedName>
        <fullName evidence="3">Lipoprotein</fullName>
    </recommendedName>
</protein>
<feature type="transmembrane region" description="Helical" evidence="1">
    <location>
        <begin position="31"/>
        <end position="50"/>
    </location>
</feature>
<dbReference type="EMBL" id="UOFO01000059">
    <property type="protein sequence ID" value="VAW85070.1"/>
    <property type="molecule type" value="Genomic_DNA"/>
</dbReference>
<gene>
    <name evidence="2" type="ORF">MNBD_GAMMA16-2330</name>
</gene>
<keyword evidence="1" id="KW-0472">Membrane</keyword>
<keyword evidence="1" id="KW-0812">Transmembrane</keyword>
<dbReference type="AlphaFoldDB" id="A0A3B0Z7V3"/>
<reference evidence="2" key="1">
    <citation type="submission" date="2018-06" db="EMBL/GenBank/DDBJ databases">
        <authorList>
            <person name="Zhirakovskaya E."/>
        </authorList>
    </citation>
    <scope>NUCLEOTIDE SEQUENCE</scope>
</reference>
<name>A0A3B0Z7V3_9ZZZZ</name>
<evidence type="ECO:0008006" key="3">
    <source>
        <dbReference type="Google" id="ProtNLM"/>
    </source>
</evidence>
<accession>A0A3B0Z7V3</accession>
<proteinExistence type="predicted"/>
<evidence type="ECO:0000256" key="1">
    <source>
        <dbReference type="SAM" id="Phobius"/>
    </source>
</evidence>
<sequence>MNNAIWKIEQYKVCILEMKFMANELRSEYKARVHLVRLIIITAFTLLLAGCDSPSPDTKRGFEISESERQWDIPIDPQEKAAYDYAHALKLPDSVLKPMPFDFAAAERYALSPGYPTVSDQYFDHLCSTEAGEYIFKTVDKVEGLYQMRLRQKATTEEFKDLYRMEDPYGYVEGESENVAFKFARKYRYRFLEQAVPGTKFNMFWITSYDNSMFLEPSEDSVVVIFEGYTGPLNTLRKRYEKRYISKYAYTWRGIKREHDRTLGIAGGELIVIDLQTSKILGVRRGFARTSTRPDRVNWEFTPVCPRYETRGRSKDFDFSYWFIRKVLRPVNPVEWPNVNLYIPQYYQHLINEEKK</sequence>